<dbReference type="Gene3D" id="3.10.10.10">
    <property type="entry name" value="HIV Type 1 Reverse Transcriptase, subunit A, domain 1"/>
    <property type="match status" value="1"/>
</dbReference>
<organism evidence="2 3">
    <name type="scientific">Cardamine amara subsp. amara</name>
    <dbReference type="NCBI Taxonomy" id="228776"/>
    <lineage>
        <taxon>Eukaryota</taxon>
        <taxon>Viridiplantae</taxon>
        <taxon>Streptophyta</taxon>
        <taxon>Embryophyta</taxon>
        <taxon>Tracheophyta</taxon>
        <taxon>Spermatophyta</taxon>
        <taxon>Magnoliopsida</taxon>
        <taxon>eudicotyledons</taxon>
        <taxon>Gunneridae</taxon>
        <taxon>Pentapetalae</taxon>
        <taxon>rosids</taxon>
        <taxon>malvids</taxon>
        <taxon>Brassicales</taxon>
        <taxon>Brassicaceae</taxon>
        <taxon>Cardamineae</taxon>
        <taxon>Cardamine</taxon>
    </lineage>
</organism>
<dbReference type="InterPro" id="IPR053134">
    <property type="entry name" value="RNA-dir_DNA_polymerase"/>
</dbReference>
<dbReference type="FunFam" id="3.30.70.270:FF:000020">
    <property type="entry name" value="Transposon Tf2-6 polyprotein-like Protein"/>
    <property type="match status" value="1"/>
</dbReference>
<evidence type="ECO:0000313" key="3">
    <source>
        <dbReference type="Proteomes" id="UP001558713"/>
    </source>
</evidence>
<evidence type="ECO:0000313" key="2">
    <source>
        <dbReference type="EMBL" id="KAL1208098.1"/>
    </source>
</evidence>
<dbReference type="InterPro" id="IPR043128">
    <property type="entry name" value="Rev_trsase/Diguanyl_cyclase"/>
</dbReference>
<gene>
    <name evidence="2" type="ORF">V5N11_010075</name>
</gene>
<name>A0ABD1AMU6_CARAN</name>
<dbReference type="Gene3D" id="2.40.70.10">
    <property type="entry name" value="Acid Proteases"/>
    <property type="match status" value="1"/>
</dbReference>
<dbReference type="Proteomes" id="UP001558713">
    <property type="component" value="Unassembled WGS sequence"/>
</dbReference>
<dbReference type="Pfam" id="PF00078">
    <property type="entry name" value="RVT_1"/>
    <property type="match status" value="1"/>
</dbReference>
<dbReference type="PANTHER" id="PTHR24559:SF444">
    <property type="entry name" value="REVERSE TRANSCRIPTASE DOMAIN-CONTAINING PROTEIN"/>
    <property type="match status" value="1"/>
</dbReference>
<feature type="domain" description="Reverse transcriptase" evidence="1">
    <location>
        <begin position="441"/>
        <end position="596"/>
    </location>
</feature>
<evidence type="ECO:0000259" key="1">
    <source>
        <dbReference type="Pfam" id="PF00078"/>
    </source>
</evidence>
<dbReference type="EMBL" id="JBANAX010000458">
    <property type="protein sequence ID" value="KAL1208098.1"/>
    <property type="molecule type" value="Genomic_DNA"/>
</dbReference>
<dbReference type="CDD" id="cd00303">
    <property type="entry name" value="retropepsin_like"/>
    <property type="match status" value="1"/>
</dbReference>
<dbReference type="SUPFAM" id="SSF56672">
    <property type="entry name" value="DNA/RNA polymerases"/>
    <property type="match status" value="1"/>
</dbReference>
<comment type="caution">
    <text evidence="2">The sequence shown here is derived from an EMBL/GenBank/DDBJ whole genome shotgun (WGS) entry which is preliminary data.</text>
</comment>
<dbReference type="AlphaFoldDB" id="A0ABD1AMU6"/>
<dbReference type="CDD" id="cd01647">
    <property type="entry name" value="RT_LTR"/>
    <property type="match status" value="1"/>
</dbReference>
<dbReference type="PANTHER" id="PTHR24559">
    <property type="entry name" value="TRANSPOSON TY3-I GAG-POL POLYPROTEIN"/>
    <property type="match status" value="1"/>
</dbReference>
<keyword evidence="3" id="KW-1185">Reference proteome</keyword>
<dbReference type="InterPro" id="IPR043502">
    <property type="entry name" value="DNA/RNA_pol_sf"/>
</dbReference>
<dbReference type="InterPro" id="IPR000477">
    <property type="entry name" value="RT_dom"/>
</dbReference>
<protein>
    <submittedName>
        <fullName evidence="2">Mitochondrial protein</fullName>
    </submittedName>
</protein>
<sequence length="838" mass="95383">MLQDLNVKLPLVDAIQMIPAMKKYLKRLIVGKVSTEKNVMMVSKDCSVVLQNKMIKKLEDPGKFVLSVTIGAEIFAGSLCDLGSSVNLMPYSVARRLGFTKFKSTKISLIFADRSVKLPVGTLENLYGKIGNTFIPADFVVLELDEEPKDPLILGRPFLHTAGALVDVRDDTIHLRLGDITMTFVMNRTFKKPMLDGQTFTVENDEEDCDEVAEEILANDPLEIALTRAEGEHGFLSEDTAGFAKMLDSSRRVEKMVACMNLEVEEKFISRASDEAIALEGAPAPKNVVNDPWSELKAPKLELKTLPAGLRYAFLGRNSTYPVIVNSDLNNVEVALLLCELRKYRKTIDYSLDDITGISPDLCMHRIHLEDESMTSVEHQKRLNPNLKDVVKKEIMKLLEAGVIYAISDSNWISHVHVVPKKGGIIVVENDKNELIPTRIVTGHRMCIDYRKLNAATRKDHFPLPFIDQMLERLTNHPYYCFLDGFSGFFQIPIHHDDQEKTTFTCPYGTYAYRRMQFGLCNAPATFQRCMMSIFTDLIEDIMEVFMDDFSVYGDYFSVCLSNLCRVLKRCEEKHLVLNWEKCHFMVRDGIVLGHRISEKGIEVDKAKIDVMMSLLPPNSVKGVRSFLGHAGFYRRFIKDFSKIVRPLTQLLCKEVKFEFDNACLEAFHTIKGALISAPIVQPPDWSLPFEKDAKPRLLRWILLLQQFDLEIKDKKGIENGVADHLSRMKIDDKVPLDDSLPDEHVYSVYSCEVSDHPLTSAQLLSTEQLLGTEAPTQGQLCGLVSTEGTNTFPWFGEIANYLAAEKEPEHFFSNKKRKFLREIRRYFWDEPYLYKNC</sequence>
<accession>A0ABD1AMU6</accession>
<dbReference type="Gene3D" id="3.30.70.270">
    <property type="match status" value="2"/>
</dbReference>
<reference evidence="2 3" key="1">
    <citation type="submission" date="2024-04" db="EMBL/GenBank/DDBJ databases">
        <title>Genome assembly C_amara_ONT_v2.</title>
        <authorList>
            <person name="Yant L."/>
            <person name="Moore C."/>
            <person name="Slenker M."/>
        </authorList>
    </citation>
    <scope>NUCLEOTIDE SEQUENCE [LARGE SCALE GENOMIC DNA]</scope>
    <source>
        <tissue evidence="2">Leaf</tissue>
    </source>
</reference>
<proteinExistence type="predicted"/>
<dbReference type="InterPro" id="IPR021109">
    <property type="entry name" value="Peptidase_aspartic_dom_sf"/>
</dbReference>